<keyword evidence="1" id="KW-1133">Transmembrane helix</keyword>
<dbReference type="Proteomes" id="UP001396334">
    <property type="component" value="Unassembled WGS sequence"/>
</dbReference>
<accession>A0ABR2S5Z8</accession>
<feature type="transmembrane region" description="Helical" evidence="1">
    <location>
        <begin position="178"/>
        <end position="198"/>
    </location>
</feature>
<organism evidence="2 3">
    <name type="scientific">Hibiscus sabdariffa</name>
    <name type="common">roselle</name>
    <dbReference type="NCBI Taxonomy" id="183260"/>
    <lineage>
        <taxon>Eukaryota</taxon>
        <taxon>Viridiplantae</taxon>
        <taxon>Streptophyta</taxon>
        <taxon>Embryophyta</taxon>
        <taxon>Tracheophyta</taxon>
        <taxon>Spermatophyta</taxon>
        <taxon>Magnoliopsida</taxon>
        <taxon>eudicotyledons</taxon>
        <taxon>Gunneridae</taxon>
        <taxon>Pentapetalae</taxon>
        <taxon>rosids</taxon>
        <taxon>malvids</taxon>
        <taxon>Malvales</taxon>
        <taxon>Malvaceae</taxon>
        <taxon>Malvoideae</taxon>
        <taxon>Hibiscus</taxon>
    </lineage>
</organism>
<reference evidence="2 3" key="1">
    <citation type="journal article" date="2024" name="G3 (Bethesda)">
        <title>Genome assembly of Hibiscus sabdariffa L. provides insights into metabolisms of medicinal natural products.</title>
        <authorList>
            <person name="Kim T."/>
        </authorList>
    </citation>
    <scope>NUCLEOTIDE SEQUENCE [LARGE SCALE GENOMIC DNA]</scope>
    <source>
        <strain evidence="2">TK-2024</strain>
        <tissue evidence="2">Old leaves</tissue>
    </source>
</reference>
<protein>
    <submittedName>
        <fullName evidence="2">Uncharacterized protein</fullName>
    </submittedName>
</protein>
<proteinExistence type="predicted"/>
<dbReference type="EMBL" id="JBBPBN010000016">
    <property type="protein sequence ID" value="KAK9020665.1"/>
    <property type="molecule type" value="Genomic_DNA"/>
</dbReference>
<evidence type="ECO:0000256" key="1">
    <source>
        <dbReference type="SAM" id="Phobius"/>
    </source>
</evidence>
<keyword evidence="3" id="KW-1185">Reference proteome</keyword>
<evidence type="ECO:0000313" key="3">
    <source>
        <dbReference type="Proteomes" id="UP001396334"/>
    </source>
</evidence>
<gene>
    <name evidence="2" type="ORF">V6N11_010682</name>
</gene>
<keyword evidence="1" id="KW-0472">Membrane</keyword>
<comment type="caution">
    <text evidence="2">The sequence shown here is derived from an EMBL/GenBank/DDBJ whole genome shotgun (WGS) entry which is preliminary data.</text>
</comment>
<name>A0ABR2S5Z8_9ROSI</name>
<keyword evidence="1" id="KW-0812">Transmembrane</keyword>
<sequence>MNLMEGRRRTIRDYMMSKEDAYATLSEEIYELGNKIKSMQMSRAHIVSYKDREMNLMEGRRRTIRDYMMSKEDAYATLSEEIYELDNKIKSMQMSRAKQRVDVPTFSCENCGDNHISKMMFMQHFWKKFLNWTTRSNPCKCREQNKESMFLHSVVRIVATTTFIKTVHNSYGTILRGILILFLHAINSLGEIIILVFVETFQYENTLSQGTYIPRQGHYTPLQSQFNQ</sequence>
<evidence type="ECO:0000313" key="2">
    <source>
        <dbReference type="EMBL" id="KAK9020665.1"/>
    </source>
</evidence>